<dbReference type="PRINTS" id="PR00039">
    <property type="entry name" value="HTHLYSR"/>
</dbReference>
<dbReference type="Proteomes" id="UP000533598">
    <property type="component" value="Unassembled WGS sequence"/>
</dbReference>
<dbReference type="AlphaFoldDB" id="A0A7W7FY41"/>
<keyword evidence="7" id="KW-1185">Reference proteome</keyword>
<proteinExistence type="inferred from homology"/>
<dbReference type="PANTHER" id="PTHR30579:SF7">
    <property type="entry name" value="HTH-TYPE TRANSCRIPTIONAL REGULATOR LRHA-RELATED"/>
    <property type="match status" value="1"/>
</dbReference>
<keyword evidence="4" id="KW-0804">Transcription</keyword>
<evidence type="ECO:0000256" key="3">
    <source>
        <dbReference type="ARBA" id="ARBA00023125"/>
    </source>
</evidence>
<sequence length="278" mass="30606">MLDPVWLRSFLTVAETGGFTEAARRLCIGQSTVSQHVRRLEQVTGRQLFVRDTHSVMLTGDGEALIGFARNILDQERLAMSYFARPELRGKVRLGVCEDLVLGHLPVTLQRFRETYPLVDLELTVELSSVLHDRLAAGGLDLVLAKRRTEADGHLLWREPLVWVGRPGLRLAKDEPVPLVLYPEPSLTRARALEALRAWGLQWRIGCWSDRLNGLRAAALAGLGVAVFARSVVPEGLVPVEADLPPLAEVDFAVLGGRRAGHGPAAALTQLITTARWP</sequence>
<keyword evidence="3 6" id="KW-0238">DNA-binding</keyword>
<dbReference type="EMBL" id="JACHMH010000001">
    <property type="protein sequence ID" value="MBB4681308.1"/>
    <property type="molecule type" value="Genomic_DNA"/>
</dbReference>
<dbReference type="Gene3D" id="1.10.10.10">
    <property type="entry name" value="Winged helix-like DNA-binding domain superfamily/Winged helix DNA-binding domain"/>
    <property type="match status" value="1"/>
</dbReference>
<dbReference type="InterPro" id="IPR050176">
    <property type="entry name" value="LTTR"/>
</dbReference>
<dbReference type="InterPro" id="IPR000847">
    <property type="entry name" value="LysR_HTH_N"/>
</dbReference>
<organism evidence="6 7">
    <name type="scientific">Crossiella cryophila</name>
    <dbReference type="NCBI Taxonomy" id="43355"/>
    <lineage>
        <taxon>Bacteria</taxon>
        <taxon>Bacillati</taxon>
        <taxon>Actinomycetota</taxon>
        <taxon>Actinomycetes</taxon>
        <taxon>Pseudonocardiales</taxon>
        <taxon>Pseudonocardiaceae</taxon>
        <taxon>Crossiella</taxon>
    </lineage>
</organism>
<dbReference type="GO" id="GO:0003677">
    <property type="term" value="F:DNA binding"/>
    <property type="evidence" value="ECO:0007669"/>
    <property type="project" value="UniProtKB-KW"/>
</dbReference>
<keyword evidence="2" id="KW-0805">Transcription regulation</keyword>
<dbReference type="SUPFAM" id="SSF46785">
    <property type="entry name" value="Winged helix' DNA-binding domain"/>
    <property type="match status" value="1"/>
</dbReference>
<dbReference type="PROSITE" id="PS50931">
    <property type="entry name" value="HTH_LYSR"/>
    <property type="match status" value="1"/>
</dbReference>
<reference evidence="6 7" key="1">
    <citation type="submission" date="2020-08" db="EMBL/GenBank/DDBJ databases">
        <title>Sequencing the genomes of 1000 actinobacteria strains.</title>
        <authorList>
            <person name="Klenk H.-P."/>
        </authorList>
    </citation>
    <scope>NUCLEOTIDE SEQUENCE [LARGE SCALE GENOMIC DNA]</scope>
    <source>
        <strain evidence="6 7">DSM 44230</strain>
    </source>
</reference>
<comment type="caution">
    <text evidence="6">The sequence shown here is derived from an EMBL/GenBank/DDBJ whole genome shotgun (WGS) entry which is preliminary data.</text>
</comment>
<dbReference type="RefSeq" id="WP_185007788.1">
    <property type="nucleotide sequence ID" value="NZ_BAAAUI010000071.1"/>
</dbReference>
<evidence type="ECO:0000256" key="2">
    <source>
        <dbReference type="ARBA" id="ARBA00023015"/>
    </source>
</evidence>
<evidence type="ECO:0000313" key="7">
    <source>
        <dbReference type="Proteomes" id="UP000533598"/>
    </source>
</evidence>
<dbReference type="Gene3D" id="3.40.190.10">
    <property type="entry name" value="Periplasmic binding protein-like II"/>
    <property type="match status" value="2"/>
</dbReference>
<dbReference type="InterPro" id="IPR036388">
    <property type="entry name" value="WH-like_DNA-bd_sf"/>
</dbReference>
<evidence type="ECO:0000256" key="4">
    <source>
        <dbReference type="ARBA" id="ARBA00023163"/>
    </source>
</evidence>
<protein>
    <submittedName>
        <fullName evidence="6">DNA-binding transcriptional LysR family regulator</fullName>
    </submittedName>
</protein>
<dbReference type="PANTHER" id="PTHR30579">
    <property type="entry name" value="TRANSCRIPTIONAL REGULATOR"/>
    <property type="match status" value="1"/>
</dbReference>
<evidence type="ECO:0000256" key="1">
    <source>
        <dbReference type="ARBA" id="ARBA00009437"/>
    </source>
</evidence>
<gene>
    <name evidence="6" type="ORF">HNR67_007426</name>
</gene>
<evidence type="ECO:0000259" key="5">
    <source>
        <dbReference type="PROSITE" id="PS50931"/>
    </source>
</evidence>
<evidence type="ECO:0000313" key="6">
    <source>
        <dbReference type="EMBL" id="MBB4681308.1"/>
    </source>
</evidence>
<dbReference type="Pfam" id="PF00126">
    <property type="entry name" value="HTH_1"/>
    <property type="match status" value="1"/>
</dbReference>
<dbReference type="InterPro" id="IPR036390">
    <property type="entry name" value="WH_DNA-bd_sf"/>
</dbReference>
<comment type="similarity">
    <text evidence="1">Belongs to the LysR transcriptional regulatory family.</text>
</comment>
<accession>A0A7W7FY41</accession>
<dbReference type="InterPro" id="IPR005119">
    <property type="entry name" value="LysR_subst-bd"/>
</dbReference>
<feature type="domain" description="HTH lysR-type" evidence="5">
    <location>
        <begin position="2"/>
        <end position="59"/>
    </location>
</feature>
<dbReference type="Pfam" id="PF03466">
    <property type="entry name" value="LysR_substrate"/>
    <property type="match status" value="1"/>
</dbReference>
<dbReference type="GO" id="GO:0003700">
    <property type="term" value="F:DNA-binding transcription factor activity"/>
    <property type="evidence" value="ECO:0007669"/>
    <property type="project" value="InterPro"/>
</dbReference>
<dbReference type="SUPFAM" id="SSF53850">
    <property type="entry name" value="Periplasmic binding protein-like II"/>
    <property type="match status" value="1"/>
</dbReference>
<name>A0A7W7FY41_9PSEU</name>